<protein>
    <recommendedName>
        <fullName evidence="1">N-end rule aminoacyl transferase C-terminal domain-containing protein</fullName>
    </recommendedName>
</protein>
<gene>
    <name evidence="2" type="ORF">A3Q56_05785</name>
</gene>
<dbReference type="InterPro" id="IPR007472">
    <property type="entry name" value="N-end_Aminoacyl_Trfase_C"/>
</dbReference>
<dbReference type="Proteomes" id="UP000078046">
    <property type="component" value="Unassembled WGS sequence"/>
</dbReference>
<dbReference type="OrthoDB" id="74183at2759"/>
<reference evidence="2 3" key="1">
    <citation type="submission" date="2016-04" db="EMBL/GenBank/DDBJ databases">
        <title>The genome of Intoshia linei affirms orthonectids as highly simplified spiralians.</title>
        <authorList>
            <person name="Mikhailov K.V."/>
            <person name="Slusarev G.S."/>
            <person name="Nikitin M.A."/>
            <person name="Logacheva M.D."/>
            <person name="Penin A."/>
            <person name="Aleoshin V."/>
            <person name="Panchin Y.V."/>
        </authorList>
    </citation>
    <scope>NUCLEOTIDE SEQUENCE [LARGE SCALE GENOMIC DNA]</scope>
    <source>
        <strain evidence="2">Intl2013</strain>
        <tissue evidence="2">Whole animal</tissue>
    </source>
</reference>
<organism evidence="2 3">
    <name type="scientific">Intoshia linei</name>
    <dbReference type="NCBI Taxonomy" id="1819745"/>
    <lineage>
        <taxon>Eukaryota</taxon>
        <taxon>Metazoa</taxon>
        <taxon>Spiralia</taxon>
        <taxon>Lophotrochozoa</taxon>
        <taxon>Mesozoa</taxon>
        <taxon>Orthonectida</taxon>
        <taxon>Rhopaluridae</taxon>
        <taxon>Intoshia</taxon>
    </lineage>
</organism>
<evidence type="ECO:0000313" key="2">
    <source>
        <dbReference type="EMBL" id="OAF66491.1"/>
    </source>
</evidence>
<dbReference type="AlphaFoldDB" id="A0A177AYK4"/>
<sequence>MGYYIHTNPKMNYKAQFSPSYLLSRDGKWQPYSLFSETTFINDTKPDLDPNTDKYKQNHEISESLFTSTLNFSLRAMSRIKLNPSDSELTKYKQDMMSSMKMLPRPDFMTTENVLLLFIS</sequence>
<dbReference type="GO" id="GO:0004057">
    <property type="term" value="F:arginyl-tRNA--protein transferase activity"/>
    <property type="evidence" value="ECO:0007669"/>
    <property type="project" value="InterPro"/>
</dbReference>
<feature type="domain" description="N-end rule aminoacyl transferase C-terminal" evidence="1">
    <location>
        <begin position="1"/>
        <end position="23"/>
    </location>
</feature>
<accession>A0A177AYK4</accession>
<proteinExistence type="predicted"/>
<dbReference type="Pfam" id="PF04377">
    <property type="entry name" value="ATE_C"/>
    <property type="match status" value="1"/>
</dbReference>
<comment type="caution">
    <text evidence="2">The sequence shown here is derived from an EMBL/GenBank/DDBJ whole genome shotgun (WGS) entry which is preliminary data.</text>
</comment>
<dbReference type="EMBL" id="LWCA01000917">
    <property type="protein sequence ID" value="OAF66491.1"/>
    <property type="molecule type" value="Genomic_DNA"/>
</dbReference>
<name>A0A177AYK4_9BILA</name>
<keyword evidence="3" id="KW-1185">Reference proteome</keyword>
<evidence type="ECO:0000313" key="3">
    <source>
        <dbReference type="Proteomes" id="UP000078046"/>
    </source>
</evidence>
<evidence type="ECO:0000259" key="1">
    <source>
        <dbReference type="Pfam" id="PF04377"/>
    </source>
</evidence>